<evidence type="ECO:0000313" key="3">
    <source>
        <dbReference type="Proteomes" id="UP000663623"/>
    </source>
</evidence>
<sequence length="547" mass="61371">MEKRTRIVSSILLVFVLLVPLLSIGYSAQEVILNSIPDKSPGEDVVISGQTVFDEIVIKVLRPNSTILYINTVKGKNFSDKFTLPADSPEGTYTVVAGKGSIVDIKTFNVVRKQPSLPTSSPEILIPNFNEAKRQVGAQSSQKEDIKQSDKEALPEITIDNNGIIRPKISQLSEGRLDVRLDESLVQKALQMQVSKNKILTLDLKNSKPLVQYNIVLPSKVFTTSFDVHEVLIDTDELDLKLPADLLKEKNIDKNKQIEILIKKVENSNIPSEIRAAVGKRPIYEIGFYQDLKKVNVERPTNSIKISIAYTPGVEELSGIENLVLFHINDDGKVEIVSNSKYVANSKRMVANVNSFSKFAVGYISKKFDDLKNYSWAEKAVSSLATRNIISGVDQNSFRPQEYIKRGEFVKWLVNVLGLDAQYSSNFEDVKKDSSYWREVAIAKALGIVKGYANKFKPEDYITRQDMMVLVQRALEVANKPIVKIKSNLATKFSDSSDISTYAQDSVSVLVANDLIKGNNKNQILPRKFANRAEAAQLLFRIFFKWE</sequence>
<feature type="domain" description="SLH" evidence="1">
    <location>
        <begin position="490"/>
        <end position="547"/>
    </location>
</feature>
<reference evidence="2 3" key="1">
    <citation type="submission" date="2021-02" db="EMBL/GenBank/DDBJ databases">
        <title>Nitrogen-fixing ability and nitrogen fixation related genes of thermophilic fermentative bacteria in the genus Caldicellulosiruptor.</title>
        <authorList>
            <person name="Chen Y."/>
            <person name="Nishihara A."/>
            <person name="Haruta S."/>
        </authorList>
    </citation>
    <scope>NUCLEOTIDE SEQUENCE [LARGE SCALE GENOMIC DNA]</scope>
    <source>
        <strain evidence="2 3">YA01</strain>
    </source>
</reference>
<dbReference type="RefSeq" id="WP_207179040.1">
    <property type="nucleotide sequence ID" value="NZ_AP024480.1"/>
</dbReference>
<dbReference type="PROSITE" id="PS51272">
    <property type="entry name" value="SLH"/>
    <property type="match status" value="3"/>
</dbReference>
<name>A0ABN6EAJ6_9FIRM</name>
<dbReference type="PANTHER" id="PTHR43308:SF5">
    <property type="entry name" value="S-LAYER PROTEIN _ PEPTIDOGLYCAN ENDO-BETA-N-ACETYLGLUCOSAMINIDASE"/>
    <property type="match status" value="1"/>
</dbReference>
<proteinExistence type="predicted"/>
<accession>A0ABN6EAJ6</accession>
<organism evidence="2 3">
    <name type="scientific">Caldicellulosiruptor diazotrophicus</name>
    <dbReference type="NCBI Taxonomy" id="2806205"/>
    <lineage>
        <taxon>Bacteria</taxon>
        <taxon>Bacillati</taxon>
        <taxon>Bacillota</taxon>
        <taxon>Bacillota incertae sedis</taxon>
        <taxon>Caldicellulosiruptorales</taxon>
        <taxon>Caldicellulosiruptoraceae</taxon>
        <taxon>Caldicellulosiruptor</taxon>
    </lineage>
</organism>
<evidence type="ECO:0000259" key="1">
    <source>
        <dbReference type="PROSITE" id="PS51272"/>
    </source>
</evidence>
<keyword evidence="3" id="KW-1185">Reference proteome</keyword>
<dbReference type="EMBL" id="AP024480">
    <property type="protein sequence ID" value="BCS81887.1"/>
    <property type="molecule type" value="Genomic_DNA"/>
</dbReference>
<feature type="domain" description="SLH" evidence="1">
    <location>
        <begin position="428"/>
        <end position="485"/>
    </location>
</feature>
<feature type="domain" description="SLH" evidence="1">
    <location>
        <begin position="364"/>
        <end position="427"/>
    </location>
</feature>
<dbReference type="Pfam" id="PF00395">
    <property type="entry name" value="SLH"/>
    <property type="match status" value="3"/>
</dbReference>
<evidence type="ECO:0000313" key="2">
    <source>
        <dbReference type="EMBL" id="BCS81887.1"/>
    </source>
</evidence>
<dbReference type="Proteomes" id="UP000663623">
    <property type="component" value="Chromosome"/>
</dbReference>
<gene>
    <name evidence="2" type="ORF">CaldiYA01_18470</name>
</gene>
<dbReference type="InterPro" id="IPR001119">
    <property type="entry name" value="SLH_dom"/>
</dbReference>
<dbReference type="PANTHER" id="PTHR43308">
    <property type="entry name" value="OUTER MEMBRANE PROTEIN ALPHA-RELATED"/>
    <property type="match status" value="1"/>
</dbReference>
<dbReference type="InterPro" id="IPR051465">
    <property type="entry name" value="Cell_Envelope_Struct_Comp"/>
</dbReference>
<protein>
    <recommendedName>
        <fullName evidence="1">SLH domain-containing protein</fullName>
    </recommendedName>
</protein>